<proteinExistence type="predicted"/>
<protein>
    <submittedName>
        <fullName evidence="1">BTAF1-like protein</fullName>
    </submittedName>
</protein>
<evidence type="ECO:0000313" key="1">
    <source>
        <dbReference type="EMBL" id="WAQ95292.1"/>
    </source>
</evidence>
<dbReference type="PANTHER" id="PTHR36498">
    <property type="entry name" value="TATA-BINDING PROTEIN-ASSOCIATED FACTOR 172"/>
    <property type="match status" value="1"/>
</dbReference>
<sequence length="67" mass="7668">MGTDQLLDLFTLEEKRKGESASASEQKHSDKQDTVKAILDGLGDLWDEQQYESEYDINTFMKSLINL</sequence>
<accession>A0ABY7DCA3</accession>
<evidence type="ECO:0000313" key="2">
    <source>
        <dbReference type="Proteomes" id="UP001164746"/>
    </source>
</evidence>
<dbReference type="InterPro" id="IPR044972">
    <property type="entry name" value="Mot1"/>
</dbReference>
<organism evidence="1 2">
    <name type="scientific">Mya arenaria</name>
    <name type="common">Soft-shell clam</name>
    <dbReference type="NCBI Taxonomy" id="6604"/>
    <lineage>
        <taxon>Eukaryota</taxon>
        <taxon>Metazoa</taxon>
        <taxon>Spiralia</taxon>
        <taxon>Lophotrochozoa</taxon>
        <taxon>Mollusca</taxon>
        <taxon>Bivalvia</taxon>
        <taxon>Autobranchia</taxon>
        <taxon>Heteroconchia</taxon>
        <taxon>Euheterodonta</taxon>
        <taxon>Imparidentia</taxon>
        <taxon>Neoheterodontei</taxon>
        <taxon>Myida</taxon>
        <taxon>Myoidea</taxon>
        <taxon>Myidae</taxon>
        <taxon>Mya</taxon>
    </lineage>
</organism>
<gene>
    <name evidence="1" type="ORF">MAR_027982</name>
</gene>
<keyword evidence="2" id="KW-1185">Reference proteome</keyword>
<name>A0ABY7DCA3_MYAAR</name>
<reference evidence="1" key="1">
    <citation type="submission" date="2022-11" db="EMBL/GenBank/DDBJ databases">
        <title>Centuries of genome instability and evolution in soft-shell clam transmissible cancer (bioRxiv).</title>
        <authorList>
            <person name="Hart S.F.M."/>
            <person name="Yonemitsu M.A."/>
            <person name="Giersch R.M."/>
            <person name="Beal B.F."/>
            <person name="Arriagada G."/>
            <person name="Davis B.W."/>
            <person name="Ostrander E.A."/>
            <person name="Goff S.P."/>
            <person name="Metzger M.J."/>
        </authorList>
    </citation>
    <scope>NUCLEOTIDE SEQUENCE</scope>
    <source>
        <strain evidence="1">MELC-2E11</strain>
        <tissue evidence="1">Siphon/mantle</tissue>
    </source>
</reference>
<dbReference type="Proteomes" id="UP001164746">
    <property type="component" value="Chromosome 2"/>
</dbReference>
<dbReference type="PANTHER" id="PTHR36498:SF1">
    <property type="entry name" value="TATA-BINDING PROTEIN-ASSOCIATED FACTOR 172"/>
    <property type="match status" value="1"/>
</dbReference>
<dbReference type="EMBL" id="CP111013">
    <property type="protein sequence ID" value="WAQ95292.1"/>
    <property type="molecule type" value="Genomic_DNA"/>
</dbReference>